<feature type="domain" description="TonB-dependent receptor plug" evidence="14">
    <location>
        <begin position="42"/>
        <end position="146"/>
    </location>
</feature>
<dbReference type="Proteomes" id="UP001610063">
    <property type="component" value="Unassembled WGS sequence"/>
</dbReference>
<gene>
    <name evidence="15" type="ORF">ACHKAR_18540</name>
</gene>
<comment type="subcellular location">
    <subcellularLocation>
        <location evidence="1 10">Cell outer membrane</location>
        <topology evidence="1 10">Multi-pass membrane protein</topology>
    </subcellularLocation>
</comment>
<evidence type="ECO:0000256" key="10">
    <source>
        <dbReference type="PROSITE-ProRule" id="PRU01360"/>
    </source>
</evidence>
<proteinExistence type="inferred from homology"/>
<evidence type="ECO:0000256" key="3">
    <source>
        <dbReference type="ARBA" id="ARBA00022452"/>
    </source>
</evidence>
<keyword evidence="2 10" id="KW-0813">Transport</keyword>
<evidence type="ECO:0000259" key="14">
    <source>
        <dbReference type="Pfam" id="PF07715"/>
    </source>
</evidence>
<dbReference type="RefSeq" id="WP_395418908.1">
    <property type="nucleotide sequence ID" value="NZ_JBIPKE010000020.1"/>
</dbReference>
<keyword evidence="3 10" id="KW-1134">Transmembrane beta strand</keyword>
<evidence type="ECO:0000259" key="13">
    <source>
        <dbReference type="Pfam" id="PF00593"/>
    </source>
</evidence>
<dbReference type="SUPFAM" id="SSF56935">
    <property type="entry name" value="Porins"/>
    <property type="match status" value="1"/>
</dbReference>
<feature type="chain" id="PRO_5047385086" evidence="12">
    <location>
        <begin position="19"/>
        <end position="675"/>
    </location>
</feature>
<evidence type="ECO:0000256" key="6">
    <source>
        <dbReference type="ARBA" id="ARBA00023077"/>
    </source>
</evidence>
<dbReference type="Pfam" id="PF00593">
    <property type="entry name" value="TonB_dep_Rec_b-barrel"/>
    <property type="match status" value="1"/>
</dbReference>
<keyword evidence="7 10" id="KW-0472">Membrane</keyword>
<keyword evidence="5 12" id="KW-0732">Signal</keyword>
<evidence type="ECO:0000256" key="8">
    <source>
        <dbReference type="ARBA" id="ARBA00023170"/>
    </source>
</evidence>
<evidence type="ECO:0000256" key="11">
    <source>
        <dbReference type="RuleBase" id="RU003357"/>
    </source>
</evidence>
<sequence>MRGVISFLLLIGMCFAQAQEPDSTQTILLEDLTITAYQEIPERETSIHITSIGLDTLTSYSHHNLTELMSRTPGVSMLTTGMGISKPVIRGLYGNRTLVLLSGLKFDNQQWQEEHGLGLTDFGLSRVELIKGPMSVLYGSEAMGGVINLIEEKKPALHQSQSEIGLRLNSNTLGGMVQAGYKVNNGSSWWRLRIGSQNHADYTDGHQDRVLNSRFDGYYLKGTYGFQRNRWTSTNNFMSSYNRFGFIFNDAYSFIETDKRWSRDLGNNPAHMVLLNIFSSENKLQLKNNNRLSINVGVQSNERMENEGSGKISLNMHLLTFQYLLKLEKQVSTRSRLIISHLGSFEDNTNFGARKIVPDAYLQEANLSAFIETVLRPGLILENGAGLGEKWIKTYFTPNVNGPEQEVRPFSKFAPYYNLFSGITYFPSARFNIKLNVATGVRIPNLAELSSNGLHEGVFTYEIGDPALENEQNLALNLVANYHREWVSLSISPFYNHFFNYVYLAPTNEEWYGFPVYRYRQQDAIQYGTESTIRLTPSDPLQLSLTYEGMMSKTSNGHYTPYTPAKKLTPGIRYSASIWEELPVQFYAEASHCFAQNQAAPEELSTPAYWLVNAGVSTSFQRNGHRYQISLSGKNLMNEAYYDHLSRFKYFGLLNSGRNISFIVKITFERQNDRL</sequence>
<reference evidence="15 16" key="1">
    <citation type="journal article" date="2013" name="Int. J. Syst. Evol. Microbiol.">
        <title>Marinoscillum luteum sp. nov., isolated from marine sediment.</title>
        <authorList>
            <person name="Cha I.T."/>
            <person name="Park S.J."/>
            <person name="Kim S.J."/>
            <person name="Kim J.G."/>
            <person name="Jung M.Y."/>
            <person name="Shin K.S."/>
            <person name="Kwon K.K."/>
            <person name="Yang S.H."/>
            <person name="Seo Y.S."/>
            <person name="Rhee S.K."/>
        </authorList>
    </citation>
    <scope>NUCLEOTIDE SEQUENCE [LARGE SCALE GENOMIC DNA]</scope>
    <source>
        <strain evidence="15 16">KCTC 23939</strain>
    </source>
</reference>
<dbReference type="InterPro" id="IPR012910">
    <property type="entry name" value="Plug_dom"/>
</dbReference>
<dbReference type="InterPro" id="IPR000531">
    <property type="entry name" value="Beta-barrel_TonB"/>
</dbReference>
<name>A0ABW7NCW2_9BACT</name>
<evidence type="ECO:0000256" key="4">
    <source>
        <dbReference type="ARBA" id="ARBA00022692"/>
    </source>
</evidence>
<dbReference type="PROSITE" id="PS52016">
    <property type="entry name" value="TONB_DEPENDENT_REC_3"/>
    <property type="match status" value="1"/>
</dbReference>
<evidence type="ECO:0000313" key="16">
    <source>
        <dbReference type="Proteomes" id="UP001610063"/>
    </source>
</evidence>
<keyword evidence="6 11" id="KW-0798">TonB box</keyword>
<comment type="caution">
    <text evidence="15">The sequence shown here is derived from an EMBL/GenBank/DDBJ whole genome shotgun (WGS) entry which is preliminary data.</text>
</comment>
<evidence type="ECO:0000256" key="9">
    <source>
        <dbReference type="ARBA" id="ARBA00023237"/>
    </source>
</evidence>
<dbReference type="InterPro" id="IPR039426">
    <property type="entry name" value="TonB-dep_rcpt-like"/>
</dbReference>
<evidence type="ECO:0000256" key="7">
    <source>
        <dbReference type="ARBA" id="ARBA00023136"/>
    </source>
</evidence>
<dbReference type="PANTHER" id="PTHR30069">
    <property type="entry name" value="TONB-DEPENDENT OUTER MEMBRANE RECEPTOR"/>
    <property type="match status" value="1"/>
</dbReference>
<feature type="signal peptide" evidence="12">
    <location>
        <begin position="1"/>
        <end position="18"/>
    </location>
</feature>
<protein>
    <submittedName>
        <fullName evidence="15">TonB-dependent receptor plug domain-containing protein</fullName>
    </submittedName>
</protein>
<organism evidence="15 16">
    <name type="scientific">Marinoscillum luteum</name>
    <dbReference type="NCBI Taxonomy" id="861051"/>
    <lineage>
        <taxon>Bacteria</taxon>
        <taxon>Pseudomonadati</taxon>
        <taxon>Bacteroidota</taxon>
        <taxon>Cytophagia</taxon>
        <taxon>Cytophagales</taxon>
        <taxon>Reichenbachiellaceae</taxon>
        <taxon>Marinoscillum</taxon>
    </lineage>
</organism>
<dbReference type="Pfam" id="PF07715">
    <property type="entry name" value="Plug"/>
    <property type="match status" value="1"/>
</dbReference>
<dbReference type="EMBL" id="JBIPKE010000020">
    <property type="protein sequence ID" value="MFH6985456.1"/>
    <property type="molecule type" value="Genomic_DNA"/>
</dbReference>
<feature type="domain" description="TonB-dependent receptor-like beta-barrel" evidence="13">
    <location>
        <begin position="195"/>
        <end position="636"/>
    </location>
</feature>
<dbReference type="PANTHER" id="PTHR30069:SF29">
    <property type="entry name" value="HEMOGLOBIN AND HEMOGLOBIN-HAPTOGLOBIN-BINDING PROTEIN 1-RELATED"/>
    <property type="match status" value="1"/>
</dbReference>
<keyword evidence="4 10" id="KW-0812">Transmembrane</keyword>
<keyword evidence="9 10" id="KW-0998">Cell outer membrane</keyword>
<evidence type="ECO:0000313" key="15">
    <source>
        <dbReference type="EMBL" id="MFH6985456.1"/>
    </source>
</evidence>
<keyword evidence="16" id="KW-1185">Reference proteome</keyword>
<dbReference type="Gene3D" id="2.40.170.20">
    <property type="entry name" value="TonB-dependent receptor, beta-barrel domain"/>
    <property type="match status" value="1"/>
</dbReference>
<evidence type="ECO:0000256" key="5">
    <source>
        <dbReference type="ARBA" id="ARBA00022729"/>
    </source>
</evidence>
<evidence type="ECO:0000256" key="2">
    <source>
        <dbReference type="ARBA" id="ARBA00022448"/>
    </source>
</evidence>
<dbReference type="InterPro" id="IPR036942">
    <property type="entry name" value="Beta-barrel_TonB_sf"/>
</dbReference>
<evidence type="ECO:0000256" key="1">
    <source>
        <dbReference type="ARBA" id="ARBA00004571"/>
    </source>
</evidence>
<dbReference type="InterPro" id="IPR037066">
    <property type="entry name" value="Plug_dom_sf"/>
</dbReference>
<comment type="similarity">
    <text evidence="10 11">Belongs to the TonB-dependent receptor family.</text>
</comment>
<keyword evidence="8 15" id="KW-0675">Receptor</keyword>
<dbReference type="Gene3D" id="2.170.130.10">
    <property type="entry name" value="TonB-dependent receptor, plug domain"/>
    <property type="match status" value="1"/>
</dbReference>
<accession>A0ABW7NCW2</accession>
<evidence type="ECO:0000256" key="12">
    <source>
        <dbReference type="SAM" id="SignalP"/>
    </source>
</evidence>